<reference evidence="6 7" key="2">
    <citation type="journal article" date="2008" name="Bioinformatics">
        <title>Assembly reconciliation.</title>
        <authorList>
            <person name="Zimin A.V."/>
            <person name="Smith D.R."/>
            <person name="Sutton G."/>
            <person name="Yorke J.A."/>
        </authorList>
    </citation>
    <scope>NUCLEOTIDE SEQUENCE [LARGE SCALE GENOMIC DNA]</scope>
    <source>
        <strain evidence="6 7">TSC#14021-0224.01</strain>
    </source>
</reference>
<reference evidence="6 7" key="1">
    <citation type="journal article" date="2007" name="Nature">
        <title>Evolution of genes and genomes on the Drosophila phylogeny.</title>
        <authorList>
            <consortium name="Drosophila 12 Genomes Consortium"/>
            <person name="Clark A.G."/>
            <person name="Eisen M.B."/>
            <person name="Smith D.R."/>
            <person name="Bergman C.M."/>
            <person name="Oliver B."/>
            <person name="Markow T.A."/>
            <person name="Kaufman T.C."/>
            <person name="Kellis M."/>
            <person name="Gelbart W."/>
            <person name="Iyer V.N."/>
            <person name="Pollard D.A."/>
            <person name="Sackton T.B."/>
            <person name="Larracuente A.M."/>
            <person name="Singh N.D."/>
            <person name="Abad J.P."/>
            <person name="Abt D.N."/>
            <person name="Adryan B."/>
            <person name="Aguade M."/>
            <person name="Akashi H."/>
            <person name="Anderson W.W."/>
            <person name="Aquadro C.F."/>
            <person name="Ardell D.H."/>
            <person name="Arguello R."/>
            <person name="Artieri C.G."/>
            <person name="Barbash D.A."/>
            <person name="Barker D."/>
            <person name="Barsanti P."/>
            <person name="Batterham P."/>
            <person name="Batzoglou S."/>
            <person name="Begun D."/>
            <person name="Bhutkar A."/>
            <person name="Blanco E."/>
            <person name="Bosak S.A."/>
            <person name="Bradley R.K."/>
            <person name="Brand A.D."/>
            <person name="Brent M.R."/>
            <person name="Brooks A.N."/>
            <person name="Brown R.H."/>
            <person name="Butlin R.K."/>
            <person name="Caggese C."/>
            <person name="Calvi B.R."/>
            <person name="Bernardo de Carvalho A."/>
            <person name="Caspi A."/>
            <person name="Castrezana S."/>
            <person name="Celniker S.E."/>
            <person name="Chang J.L."/>
            <person name="Chapple C."/>
            <person name="Chatterji S."/>
            <person name="Chinwalla A."/>
            <person name="Civetta A."/>
            <person name="Clifton S.W."/>
            <person name="Comeron J.M."/>
            <person name="Costello J.C."/>
            <person name="Coyne J.A."/>
            <person name="Daub J."/>
            <person name="David R.G."/>
            <person name="Delcher A.L."/>
            <person name="Delehaunty K."/>
            <person name="Do C.B."/>
            <person name="Ebling H."/>
            <person name="Edwards K."/>
            <person name="Eickbush T."/>
            <person name="Evans J.D."/>
            <person name="Filipski A."/>
            <person name="Findeiss S."/>
            <person name="Freyhult E."/>
            <person name="Fulton L."/>
            <person name="Fulton R."/>
            <person name="Garcia A.C."/>
            <person name="Gardiner A."/>
            <person name="Garfield D.A."/>
            <person name="Garvin B.E."/>
            <person name="Gibson G."/>
            <person name="Gilbert D."/>
            <person name="Gnerre S."/>
            <person name="Godfrey J."/>
            <person name="Good R."/>
            <person name="Gotea V."/>
            <person name="Gravely B."/>
            <person name="Greenberg A.J."/>
            <person name="Griffiths-Jones S."/>
            <person name="Gross S."/>
            <person name="Guigo R."/>
            <person name="Gustafson E.A."/>
            <person name="Haerty W."/>
            <person name="Hahn M.W."/>
            <person name="Halligan D.L."/>
            <person name="Halpern A.L."/>
            <person name="Halter G.M."/>
            <person name="Han M.V."/>
            <person name="Heger A."/>
            <person name="Hillier L."/>
            <person name="Hinrichs A.S."/>
            <person name="Holmes I."/>
            <person name="Hoskins R.A."/>
            <person name="Hubisz M.J."/>
            <person name="Hultmark D."/>
            <person name="Huntley M.A."/>
            <person name="Jaffe D.B."/>
            <person name="Jagadeeshan S."/>
            <person name="Jeck W.R."/>
            <person name="Johnson J."/>
            <person name="Jones C.D."/>
            <person name="Jordan W.C."/>
            <person name="Karpen G.H."/>
            <person name="Kataoka E."/>
            <person name="Keightley P.D."/>
            <person name="Kheradpour P."/>
            <person name="Kirkness E.F."/>
            <person name="Koerich L.B."/>
            <person name="Kristiansen K."/>
            <person name="Kudrna D."/>
            <person name="Kulathinal R.J."/>
            <person name="Kumar S."/>
            <person name="Kwok R."/>
            <person name="Lander E."/>
            <person name="Langley C.H."/>
            <person name="Lapoint R."/>
            <person name="Lazzaro B.P."/>
            <person name="Lee S.J."/>
            <person name="Levesque L."/>
            <person name="Li R."/>
            <person name="Lin C.F."/>
            <person name="Lin M.F."/>
            <person name="Lindblad-Toh K."/>
            <person name="Llopart A."/>
            <person name="Long M."/>
            <person name="Low L."/>
            <person name="Lozovsky E."/>
            <person name="Lu J."/>
            <person name="Luo M."/>
            <person name="Machado C.A."/>
            <person name="Makalowski W."/>
            <person name="Marzo M."/>
            <person name="Matsuda M."/>
            <person name="Matzkin L."/>
            <person name="McAllister B."/>
            <person name="McBride C.S."/>
            <person name="McKernan B."/>
            <person name="McKernan K."/>
            <person name="Mendez-Lago M."/>
            <person name="Minx P."/>
            <person name="Mollenhauer M.U."/>
            <person name="Montooth K."/>
            <person name="Mount S.M."/>
            <person name="Mu X."/>
            <person name="Myers E."/>
            <person name="Negre B."/>
            <person name="Newfeld S."/>
            <person name="Nielsen R."/>
            <person name="Noor M.A."/>
            <person name="O'Grady P."/>
            <person name="Pachter L."/>
            <person name="Papaceit M."/>
            <person name="Parisi M.J."/>
            <person name="Parisi M."/>
            <person name="Parts L."/>
            <person name="Pedersen J.S."/>
            <person name="Pesole G."/>
            <person name="Phillippy A.M."/>
            <person name="Ponting C.P."/>
            <person name="Pop M."/>
            <person name="Porcelli D."/>
            <person name="Powell J.R."/>
            <person name="Prohaska S."/>
            <person name="Pruitt K."/>
            <person name="Puig M."/>
            <person name="Quesneville H."/>
            <person name="Ram K.R."/>
            <person name="Rand D."/>
            <person name="Rasmussen M.D."/>
            <person name="Reed L.K."/>
            <person name="Reenan R."/>
            <person name="Reily A."/>
            <person name="Remington K.A."/>
            <person name="Rieger T.T."/>
            <person name="Ritchie M.G."/>
            <person name="Robin C."/>
            <person name="Rogers Y.H."/>
            <person name="Rohde C."/>
            <person name="Rozas J."/>
            <person name="Rubenfield M.J."/>
            <person name="Ruiz A."/>
            <person name="Russo S."/>
            <person name="Salzberg S.L."/>
            <person name="Sanchez-Gracia A."/>
            <person name="Saranga D.J."/>
            <person name="Sato H."/>
            <person name="Schaeffer S.W."/>
            <person name="Schatz M.C."/>
            <person name="Schlenke T."/>
            <person name="Schwartz R."/>
            <person name="Segarra C."/>
            <person name="Singh R.S."/>
            <person name="Sirot L."/>
            <person name="Sirota M."/>
            <person name="Sisneros N.B."/>
            <person name="Smith C.D."/>
            <person name="Smith T.F."/>
            <person name="Spieth J."/>
            <person name="Stage D.E."/>
            <person name="Stark A."/>
            <person name="Stephan W."/>
            <person name="Strausberg R.L."/>
            <person name="Strempel S."/>
            <person name="Sturgill D."/>
            <person name="Sutton G."/>
            <person name="Sutton G.G."/>
            <person name="Tao W."/>
            <person name="Teichmann S."/>
            <person name="Tobari Y.N."/>
            <person name="Tomimura Y."/>
            <person name="Tsolas J.M."/>
            <person name="Valente V.L."/>
            <person name="Venter E."/>
            <person name="Venter J.C."/>
            <person name="Vicario S."/>
            <person name="Vieira F.G."/>
            <person name="Vilella A.J."/>
            <person name="Villasante A."/>
            <person name="Walenz B."/>
            <person name="Wang J."/>
            <person name="Wasserman M."/>
            <person name="Watts T."/>
            <person name="Wilson D."/>
            <person name="Wilson R.K."/>
            <person name="Wing R.A."/>
            <person name="Wolfner M.F."/>
            <person name="Wong A."/>
            <person name="Wong G.K."/>
            <person name="Wu C.I."/>
            <person name="Wu G."/>
            <person name="Yamamoto D."/>
            <person name="Yang H.P."/>
            <person name="Yang S.P."/>
            <person name="Yorke J.A."/>
            <person name="Yoshida K."/>
            <person name="Zdobnov E."/>
            <person name="Zhang P."/>
            <person name="Zhang Y."/>
            <person name="Zimin A.V."/>
            <person name="Baldwin J."/>
            <person name="Abdouelleil A."/>
            <person name="Abdulkadir J."/>
            <person name="Abebe A."/>
            <person name="Abera B."/>
            <person name="Abreu J."/>
            <person name="Acer S.C."/>
            <person name="Aftuck L."/>
            <person name="Alexander A."/>
            <person name="An P."/>
            <person name="Anderson E."/>
            <person name="Anderson S."/>
            <person name="Arachi H."/>
            <person name="Azer M."/>
            <person name="Bachantsang P."/>
            <person name="Barry A."/>
            <person name="Bayul T."/>
            <person name="Berlin A."/>
            <person name="Bessette D."/>
            <person name="Bloom T."/>
            <person name="Blye J."/>
            <person name="Boguslavskiy L."/>
            <person name="Bonnet C."/>
            <person name="Boukhgalter B."/>
            <person name="Bourzgui I."/>
            <person name="Brown A."/>
            <person name="Cahill P."/>
            <person name="Channer S."/>
            <person name="Cheshatsang Y."/>
            <person name="Chuda L."/>
            <person name="Citroen M."/>
            <person name="Collymore A."/>
            <person name="Cooke P."/>
            <person name="Costello M."/>
            <person name="D'Aco K."/>
            <person name="Daza R."/>
            <person name="De Haan G."/>
            <person name="DeGray S."/>
            <person name="DeMaso C."/>
            <person name="Dhargay N."/>
            <person name="Dooley K."/>
            <person name="Dooley E."/>
            <person name="Doricent M."/>
            <person name="Dorje P."/>
            <person name="Dorjee K."/>
            <person name="Dupes A."/>
            <person name="Elong R."/>
            <person name="Falk J."/>
            <person name="Farina A."/>
            <person name="Faro S."/>
            <person name="Ferguson D."/>
            <person name="Fisher S."/>
            <person name="Foley C.D."/>
            <person name="Franke A."/>
            <person name="Friedrich D."/>
            <person name="Gadbois L."/>
            <person name="Gearin G."/>
            <person name="Gearin C.R."/>
            <person name="Giannoukos G."/>
            <person name="Goode T."/>
            <person name="Graham J."/>
            <person name="Grandbois E."/>
            <person name="Grewal S."/>
            <person name="Gyaltsen K."/>
            <person name="Hafez N."/>
            <person name="Hagos B."/>
            <person name="Hall J."/>
            <person name="Henson C."/>
            <person name="Hollinger A."/>
            <person name="Honan T."/>
            <person name="Huard M.D."/>
            <person name="Hughes L."/>
            <person name="Hurhula B."/>
            <person name="Husby M.E."/>
            <person name="Kamat A."/>
            <person name="Kanga B."/>
            <person name="Kashin S."/>
            <person name="Khazanovich D."/>
            <person name="Kisner P."/>
            <person name="Lance K."/>
            <person name="Lara M."/>
            <person name="Lee W."/>
            <person name="Lennon N."/>
            <person name="Letendre F."/>
            <person name="LeVine R."/>
            <person name="Lipovsky A."/>
            <person name="Liu X."/>
            <person name="Liu J."/>
            <person name="Liu S."/>
            <person name="Lokyitsang T."/>
            <person name="Lokyitsang Y."/>
            <person name="Lubonja R."/>
            <person name="Lui A."/>
            <person name="MacDonald P."/>
            <person name="Magnisalis V."/>
            <person name="Maru K."/>
            <person name="Matthews C."/>
            <person name="McCusker W."/>
            <person name="McDonough S."/>
            <person name="Mehta T."/>
            <person name="Meldrim J."/>
            <person name="Meneus L."/>
            <person name="Mihai O."/>
            <person name="Mihalev A."/>
            <person name="Mihova T."/>
            <person name="Mittelman R."/>
            <person name="Mlenga V."/>
            <person name="Montmayeur A."/>
            <person name="Mulrain L."/>
            <person name="Navidi A."/>
            <person name="Naylor J."/>
            <person name="Negash T."/>
            <person name="Nguyen T."/>
            <person name="Nguyen N."/>
            <person name="Nicol R."/>
            <person name="Norbu C."/>
            <person name="Norbu N."/>
            <person name="Novod N."/>
            <person name="O'Neill B."/>
            <person name="Osman S."/>
            <person name="Markiewicz E."/>
            <person name="Oyono O.L."/>
            <person name="Patti C."/>
            <person name="Phunkhang P."/>
            <person name="Pierre F."/>
            <person name="Priest M."/>
            <person name="Raghuraman S."/>
            <person name="Rege F."/>
            <person name="Reyes R."/>
            <person name="Rise C."/>
            <person name="Rogov P."/>
            <person name="Ross K."/>
            <person name="Ryan E."/>
            <person name="Settipalli S."/>
            <person name="Shea T."/>
            <person name="Sherpa N."/>
            <person name="Shi L."/>
            <person name="Shih D."/>
            <person name="Sparrow T."/>
            <person name="Spaulding J."/>
            <person name="Stalker J."/>
            <person name="Stange-Thomann N."/>
            <person name="Stavropoulos S."/>
            <person name="Stone C."/>
            <person name="Strader C."/>
            <person name="Tesfaye S."/>
            <person name="Thomson T."/>
            <person name="Thoulutsang Y."/>
            <person name="Thoulutsang D."/>
            <person name="Topham K."/>
            <person name="Topping I."/>
            <person name="Tsamla T."/>
            <person name="Vassiliev H."/>
            <person name="Vo A."/>
            <person name="Wangchuk T."/>
            <person name="Wangdi T."/>
            <person name="Weiand M."/>
            <person name="Wilkinson J."/>
            <person name="Wilson A."/>
            <person name="Yadav S."/>
            <person name="Young G."/>
            <person name="Yu Q."/>
            <person name="Zembek L."/>
            <person name="Zhong D."/>
            <person name="Zimmer A."/>
            <person name="Zwirko Z."/>
            <person name="Jaffe D.B."/>
            <person name="Alvarez P."/>
            <person name="Brockman W."/>
            <person name="Butler J."/>
            <person name="Chin C."/>
            <person name="Gnerre S."/>
            <person name="Grabherr M."/>
            <person name="Kleber M."/>
            <person name="Mauceli E."/>
            <person name="MacCallum I."/>
        </authorList>
    </citation>
    <scope>NUCLEOTIDE SEQUENCE [LARGE SCALE GENOMIC DNA]</scope>
    <source>
        <strain evidence="6 7">TSC#14021-0224.01</strain>
    </source>
</reference>
<gene>
    <name evidence="6" type="primary">Dere\GG23746</name>
    <name evidence="6" type="ORF">Dere_GG23746</name>
</gene>
<evidence type="ECO:0000313" key="6">
    <source>
        <dbReference type="EMBL" id="EDV48413.1"/>
    </source>
</evidence>
<evidence type="ECO:0000313" key="7">
    <source>
        <dbReference type="Proteomes" id="UP000008711"/>
    </source>
</evidence>
<keyword evidence="4" id="KW-1133">Transmembrane helix</keyword>
<dbReference type="EMBL" id="CH954181">
    <property type="protein sequence ID" value="EDV48413.1"/>
    <property type="molecule type" value="Genomic_DNA"/>
</dbReference>
<dbReference type="GO" id="GO:0050909">
    <property type="term" value="P:sensory perception of taste"/>
    <property type="evidence" value="ECO:0007669"/>
    <property type="project" value="InterPro"/>
</dbReference>
<dbReference type="Proteomes" id="UP000008711">
    <property type="component" value="Unassembled WGS sequence"/>
</dbReference>
<evidence type="ECO:0000256" key="2">
    <source>
        <dbReference type="ARBA" id="ARBA00022475"/>
    </source>
</evidence>
<sequence length="241" mass="27053">MELELRSRQYYSSTPKIGGRKMIIENQHYGENKDTEKELSALQYSSILPSQSKTETEILKPASISVPLVPFSANFDECPNWNSECKSNGGNRSQDTILPDLPYSTDPMESNALVYSSSESLDIMCVVDNNPENHQLAGRGNADKDSPDKEFFVFCILLVKHVLDLFLVTVSFQGAVNQYLNIGLEFGNVGDLSKFQTTLDTLFNHLRLCHFRVSILALFDVSNKFYLSFLSALVSWPAFIA</sequence>
<keyword evidence="3" id="KW-0812">Transmembrane</keyword>
<accession>B3NZ10</accession>
<dbReference type="eggNOG" id="KOG2428">
    <property type="taxonomic scope" value="Eukaryota"/>
</dbReference>
<evidence type="ECO:0000256" key="1">
    <source>
        <dbReference type="ARBA" id="ARBA00004651"/>
    </source>
</evidence>
<dbReference type="Pfam" id="PF08395">
    <property type="entry name" value="7tm_7"/>
    <property type="match status" value="1"/>
</dbReference>
<comment type="subcellular location">
    <subcellularLocation>
        <location evidence="1">Cell membrane</location>
        <topology evidence="1">Multi-pass membrane protein</topology>
    </subcellularLocation>
</comment>
<dbReference type="PhylomeDB" id="B3NZ10"/>
<evidence type="ECO:0000256" key="3">
    <source>
        <dbReference type="ARBA" id="ARBA00022692"/>
    </source>
</evidence>
<protein>
    <submittedName>
        <fullName evidence="6">GG23746</fullName>
    </submittedName>
</protein>
<dbReference type="GO" id="GO:0005886">
    <property type="term" value="C:plasma membrane"/>
    <property type="evidence" value="ECO:0007669"/>
    <property type="project" value="UniProtKB-SubCell"/>
</dbReference>
<keyword evidence="2" id="KW-1003">Cell membrane</keyword>
<name>B3NZ10_DROER</name>
<dbReference type="AlphaFoldDB" id="B3NZ10"/>
<keyword evidence="7" id="KW-1185">Reference proteome</keyword>
<evidence type="ECO:0000256" key="4">
    <source>
        <dbReference type="ARBA" id="ARBA00022989"/>
    </source>
</evidence>
<dbReference type="InterPro" id="IPR013604">
    <property type="entry name" value="7TM_chemorcpt"/>
</dbReference>
<keyword evidence="5" id="KW-0472">Membrane</keyword>
<proteinExistence type="predicted"/>
<dbReference type="HOGENOM" id="CLU_1152776_0_0_1"/>
<evidence type="ECO:0000256" key="5">
    <source>
        <dbReference type="ARBA" id="ARBA00023136"/>
    </source>
</evidence>
<dbReference type="OrthoDB" id="20844at2759"/>
<organism evidence="6 7">
    <name type="scientific">Drosophila erecta</name>
    <name type="common">Fruit fly</name>
    <dbReference type="NCBI Taxonomy" id="7220"/>
    <lineage>
        <taxon>Eukaryota</taxon>
        <taxon>Metazoa</taxon>
        <taxon>Ecdysozoa</taxon>
        <taxon>Arthropoda</taxon>
        <taxon>Hexapoda</taxon>
        <taxon>Insecta</taxon>
        <taxon>Pterygota</taxon>
        <taxon>Neoptera</taxon>
        <taxon>Endopterygota</taxon>
        <taxon>Diptera</taxon>
        <taxon>Brachycera</taxon>
        <taxon>Muscomorpha</taxon>
        <taxon>Ephydroidea</taxon>
        <taxon>Drosophilidae</taxon>
        <taxon>Drosophila</taxon>
        <taxon>Sophophora</taxon>
    </lineage>
</organism>